<dbReference type="Pfam" id="PF07557">
    <property type="entry name" value="Shugoshin_C"/>
    <property type="match status" value="1"/>
</dbReference>
<evidence type="ECO:0000256" key="3">
    <source>
        <dbReference type="SAM" id="MobiDB-lite"/>
    </source>
</evidence>
<proteinExistence type="inferred from homology"/>
<evidence type="ECO:0000256" key="2">
    <source>
        <dbReference type="ARBA" id="ARBA00022829"/>
    </source>
</evidence>
<dbReference type="GO" id="GO:0005634">
    <property type="term" value="C:nucleus"/>
    <property type="evidence" value="ECO:0007669"/>
    <property type="project" value="InterPro"/>
</dbReference>
<dbReference type="InParanoid" id="A0A1Y2ARR8"/>
<dbReference type="OrthoDB" id="2596934at2759"/>
<name>A0A1Y2ARR8_9TREE</name>
<feature type="compositionally biased region" description="Basic residues" evidence="3">
    <location>
        <begin position="158"/>
        <end position="167"/>
    </location>
</feature>
<evidence type="ECO:0000256" key="1">
    <source>
        <dbReference type="ARBA" id="ARBA00010845"/>
    </source>
</evidence>
<keyword evidence="2" id="KW-0159">Chromosome partition</keyword>
<dbReference type="Proteomes" id="UP000193986">
    <property type="component" value="Unassembled WGS sequence"/>
</dbReference>
<protein>
    <recommendedName>
        <fullName evidence="4">Shugoshin C-terminal domain-containing protein</fullName>
    </recommendedName>
</protein>
<feature type="domain" description="Shugoshin C-terminal" evidence="4">
    <location>
        <begin position="158"/>
        <end position="180"/>
    </location>
</feature>
<evidence type="ECO:0000259" key="4">
    <source>
        <dbReference type="Pfam" id="PF07557"/>
    </source>
</evidence>
<dbReference type="EMBL" id="MCFC01000059">
    <property type="protein sequence ID" value="ORY25269.1"/>
    <property type="molecule type" value="Genomic_DNA"/>
</dbReference>
<accession>A0A1Y2ARR8</accession>
<comment type="similarity">
    <text evidence="1">Belongs to the shugoshin family.</text>
</comment>
<evidence type="ECO:0000313" key="6">
    <source>
        <dbReference type="Proteomes" id="UP000193986"/>
    </source>
</evidence>
<evidence type="ECO:0000313" key="5">
    <source>
        <dbReference type="EMBL" id="ORY25269.1"/>
    </source>
</evidence>
<sequence length="438" mass="46740">MGSVAARSPIPRPRSRSRPSNSPLRPVGPEPLRAEEDVEKAEKKPRRRRESGLLEPLHTHNPPTILDAVSSDDVTKHADAAPTMTAVASVMRNVEPDMVVVQEVDNTIGEQEGVDGIVGRHVNDPVLPTPVYLPVAGDSALFSPSSTSAILDDDGGRGRRSRSRKSVNYKEPNLVKKMRKPADYSADDSLSGRQSMSHVDSMPTFDLPLSTFNPSTSLPGSHTSRPSRPPPAAHMAGTRRKSVLPKSGYPPPQAYLDDDDDAVEDALGMSLGLDMDDTRTSTPLPEVQGARTNARSRPSDIRPVAKKLPKDEQSVAPAPQSRPSAKPSQLGGLSRPTASSAARGASVSHRAASGGFGAQSRERDALAEMPSLNGRISGVGKGSSGKEGSKGTTAGMGFEANVKKATRRFPHYYAKKGENTSRQISSHFTFHIKGIHPS</sequence>
<reference evidence="5 6" key="1">
    <citation type="submission" date="2016-07" db="EMBL/GenBank/DDBJ databases">
        <title>Pervasive Adenine N6-methylation of Active Genes in Fungi.</title>
        <authorList>
            <consortium name="DOE Joint Genome Institute"/>
            <person name="Mondo S.J."/>
            <person name="Dannebaum R.O."/>
            <person name="Kuo R.C."/>
            <person name="Labutti K."/>
            <person name="Haridas S."/>
            <person name="Kuo A."/>
            <person name="Salamov A."/>
            <person name="Ahrendt S.R."/>
            <person name="Lipzen A."/>
            <person name="Sullivan W."/>
            <person name="Andreopoulos W.B."/>
            <person name="Clum A."/>
            <person name="Lindquist E."/>
            <person name="Daum C."/>
            <person name="Ramamoorthy G.K."/>
            <person name="Gryganskyi A."/>
            <person name="Culley D."/>
            <person name="Magnuson J.K."/>
            <person name="James T.Y."/>
            <person name="O'Malley M.A."/>
            <person name="Stajich J.E."/>
            <person name="Spatafora J.W."/>
            <person name="Visel A."/>
            <person name="Grigoriev I.V."/>
        </authorList>
    </citation>
    <scope>NUCLEOTIDE SEQUENCE [LARGE SCALE GENOMIC DNA]</scope>
    <source>
        <strain evidence="5 6">68-887.2</strain>
    </source>
</reference>
<dbReference type="GO" id="GO:0045132">
    <property type="term" value="P:meiotic chromosome segregation"/>
    <property type="evidence" value="ECO:0007669"/>
    <property type="project" value="InterPro"/>
</dbReference>
<feature type="region of interest" description="Disordered" evidence="3">
    <location>
        <begin position="143"/>
        <end position="399"/>
    </location>
</feature>
<keyword evidence="6" id="KW-1185">Reference proteome</keyword>
<dbReference type="InterPro" id="IPR011515">
    <property type="entry name" value="Shugoshin_C"/>
</dbReference>
<feature type="compositionally biased region" description="Polar residues" evidence="3">
    <location>
        <begin position="210"/>
        <end position="226"/>
    </location>
</feature>
<dbReference type="AlphaFoldDB" id="A0A1Y2ARR8"/>
<comment type="caution">
    <text evidence="5">The sequence shown here is derived from an EMBL/GenBank/DDBJ whole genome shotgun (WGS) entry which is preliminary data.</text>
</comment>
<gene>
    <name evidence="5" type="ORF">BCR39DRAFT_292520</name>
</gene>
<feature type="region of interest" description="Disordered" evidence="3">
    <location>
        <begin position="1"/>
        <end position="68"/>
    </location>
</feature>
<dbReference type="GO" id="GO:0000775">
    <property type="term" value="C:chromosome, centromeric region"/>
    <property type="evidence" value="ECO:0007669"/>
    <property type="project" value="InterPro"/>
</dbReference>
<organism evidence="5 6">
    <name type="scientific">Naematelia encephala</name>
    <dbReference type="NCBI Taxonomy" id="71784"/>
    <lineage>
        <taxon>Eukaryota</taxon>
        <taxon>Fungi</taxon>
        <taxon>Dikarya</taxon>
        <taxon>Basidiomycota</taxon>
        <taxon>Agaricomycotina</taxon>
        <taxon>Tremellomycetes</taxon>
        <taxon>Tremellales</taxon>
        <taxon>Naemateliaceae</taxon>
        <taxon>Naematelia</taxon>
    </lineage>
</organism>